<accession>A0A3P8W099</accession>
<feature type="transmembrane region" description="Helical" evidence="10">
    <location>
        <begin position="211"/>
        <end position="230"/>
    </location>
</feature>
<comment type="subcellular location">
    <subcellularLocation>
        <location evidence="1">Membrane</location>
        <topology evidence="1">Multi-pass membrane protein</topology>
    </subcellularLocation>
</comment>
<feature type="binding site" evidence="6">
    <location>
        <position position="296"/>
    </location>
    <ligand>
        <name>Na(+)</name>
        <dbReference type="ChEBI" id="CHEBI:29101"/>
        <label>1</label>
    </ligand>
</feature>
<keyword evidence="7" id="KW-1015">Disulfide bond</keyword>
<feature type="transmembrane region" description="Helical" evidence="10">
    <location>
        <begin position="540"/>
        <end position="561"/>
    </location>
</feature>
<keyword evidence="6" id="KW-0915">Sodium</keyword>
<feature type="transmembrane region" description="Helical" evidence="10">
    <location>
        <begin position="250"/>
        <end position="273"/>
    </location>
</feature>
<feature type="transmembrane region" description="Helical" evidence="10">
    <location>
        <begin position="73"/>
        <end position="93"/>
    </location>
</feature>
<keyword evidence="2 8" id="KW-0813">Transport</keyword>
<dbReference type="CDD" id="cd11496">
    <property type="entry name" value="SLC6sbd-TauT-like"/>
    <property type="match status" value="1"/>
</dbReference>
<dbReference type="KEGG" id="csem:103389703"/>
<feature type="binding site" evidence="6">
    <location>
        <position position="59"/>
    </location>
    <ligand>
        <name>Na(+)</name>
        <dbReference type="ChEBI" id="CHEBI:29101"/>
        <label>1</label>
    </ligand>
</feature>
<dbReference type="InterPro" id="IPR037272">
    <property type="entry name" value="SNS_sf"/>
</dbReference>
<keyword evidence="4 10" id="KW-1133">Transmembrane helix</keyword>
<feature type="disulfide bond" evidence="7">
    <location>
        <begin position="158"/>
        <end position="167"/>
    </location>
</feature>
<feature type="transmembrane region" description="Helical" evidence="10">
    <location>
        <begin position="322"/>
        <end position="347"/>
    </location>
</feature>
<evidence type="ECO:0000256" key="2">
    <source>
        <dbReference type="ARBA" id="ARBA00022448"/>
    </source>
</evidence>
<feature type="transmembrane region" description="Helical" evidence="10">
    <location>
        <begin position="44"/>
        <end position="61"/>
    </location>
</feature>
<dbReference type="PROSITE" id="PS00610">
    <property type="entry name" value="NA_NEUROTRAN_SYMP_1"/>
    <property type="match status" value="1"/>
</dbReference>
<dbReference type="GO" id="GO:0005332">
    <property type="term" value="F:gamma-aminobutyric acid:sodium:chloride symporter activity"/>
    <property type="evidence" value="ECO:0007669"/>
    <property type="project" value="TreeGrafter"/>
</dbReference>
<dbReference type="Proteomes" id="UP000265120">
    <property type="component" value="Chromosome 14"/>
</dbReference>
<dbReference type="PRINTS" id="PR00176">
    <property type="entry name" value="NANEUSMPORT"/>
</dbReference>
<dbReference type="GeneTree" id="ENSGT00940000163827"/>
<name>A0A3P8W099_CYNSE</name>
<keyword evidence="12" id="KW-1185">Reference proteome</keyword>
<evidence type="ECO:0000256" key="6">
    <source>
        <dbReference type="PIRSR" id="PIRSR600175-1"/>
    </source>
</evidence>
<evidence type="ECO:0000256" key="3">
    <source>
        <dbReference type="ARBA" id="ARBA00022692"/>
    </source>
</evidence>
<dbReference type="PROSITE" id="PS00754">
    <property type="entry name" value="NA_NEUROTRAN_SYMP_2"/>
    <property type="match status" value="1"/>
</dbReference>
<keyword evidence="5 10" id="KW-0472">Membrane</keyword>
<dbReference type="SUPFAM" id="SSF161070">
    <property type="entry name" value="SNF-like"/>
    <property type="match status" value="1"/>
</dbReference>
<keyword evidence="3 8" id="KW-0812">Transmembrane</keyword>
<dbReference type="InterPro" id="IPR000175">
    <property type="entry name" value="Na/ntran_symport"/>
</dbReference>
<feature type="binding site" evidence="6">
    <location>
        <position position="393"/>
    </location>
    <ligand>
        <name>Na(+)</name>
        <dbReference type="ChEBI" id="CHEBI:29101"/>
        <label>1</label>
    </ligand>
</feature>
<protein>
    <recommendedName>
        <fullName evidence="8">Transporter</fullName>
    </recommendedName>
</protein>
<dbReference type="RefSeq" id="XP_008323454.1">
    <property type="nucleotide sequence ID" value="XM_008325232.2"/>
</dbReference>
<feature type="region of interest" description="Disordered" evidence="9">
    <location>
        <begin position="1"/>
        <end position="28"/>
    </location>
</feature>
<dbReference type="GO" id="GO:0005886">
    <property type="term" value="C:plasma membrane"/>
    <property type="evidence" value="ECO:0007669"/>
    <property type="project" value="TreeGrafter"/>
</dbReference>
<evidence type="ECO:0000256" key="8">
    <source>
        <dbReference type="RuleBase" id="RU003732"/>
    </source>
</evidence>
<sequence>MADLPPPEQGHPLLLTKTHNGTIPDGKEAPKDRLHARGQWANKAEFLLAVAGQIIGLGNVWRFPYLCYKNGGGVFFVPYLVFLVLCGIPLFLLESSLGQYLSLGGVSAWRTICPLFGGLGYASQLIILHGCVYYIVILAWAVFYLSYSFQAELPWSHCNNTWNTEACVLFDHYNKTANESSLPQNASSPVMEFWEREVLHLSNSLDELGPVNWKMVLCLAVVWIICYFCVWKGVKSTGKVVYLTATFPYIMLFVLLVRGATLPGAVEGIVYYLKPNHTRLSDPQVWMDAGTQVFFSYGICLGSLTALGSYNKFNNDCYKDSFMLCLLNSCTSFLAGFAIFSVLGFMAQEQGVDISSVAQSGPGLAFIAYPRAVALMPLPQLWSICFFLMILMLGLDTQFVSLEALMTSVTDLYPHLIRRGHRRELVLLCICVACFLIGLVMVTPGGLYVFQIYDQFSCSGATLLLLSIMQSVAIGWVYGADRFSDNIREMTGYRPLPVFKLCWKYFTPAVCTGTLVFSLVQWSPLRLGNGVVAPVWATALGWILTLSSVSLLPIWAIYALVTTPGTLSQRFHHLCRPVQISPLGFIHVSTNNNSALPLNQVSKEPIREVTEDPMT</sequence>
<feature type="transmembrane region" description="Helical" evidence="10">
    <location>
        <begin position="501"/>
        <end position="520"/>
    </location>
</feature>
<evidence type="ECO:0000313" key="11">
    <source>
        <dbReference type="Ensembl" id="ENSCSEP00000018010.1"/>
    </source>
</evidence>
<proteinExistence type="inferred from homology"/>
<dbReference type="GO" id="GO:0042995">
    <property type="term" value="C:cell projection"/>
    <property type="evidence" value="ECO:0007669"/>
    <property type="project" value="TreeGrafter"/>
</dbReference>
<evidence type="ECO:0000256" key="1">
    <source>
        <dbReference type="ARBA" id="ARBA00004141"/>
    </source>
</evidence>
<evidence type="ECO:0000256" key="4">
    <source>
        <dbReference type="ARBA" id="ARBA00022989"/>
    </source>
</evidence>
<organism evidence="11 12">
    <name type="scientific">Cynoglossus semilaevis</name>
    <name type="common">Tongue sole</name>
    <dbReference type="NCBI Taxonomy" id="244447"/>
    <lineage>
        <taxon>Eukaryota</taxon>
        <taxon>Metazoa</taxon>
        <taxon>Chordata</taxon>
        <taxon>Craniata</taxon>
        <taxon>Vertebrata</taxon>
        <taxon>Euteleostomi</taxon>
        <taxon>Actinopterygii</taxon>
        <taxon>Neopterygii</taxon>
        <taxon>Teleostei</taxon>
        <taxon>Neoteleostei</taxon>
        <taxon>Acanthomorphata</taxon>
        <taxon>Carangaria</taxon>
        <taxon>Pleuronectiformes</taxon>
        <taxon>Pleuronectoidei</taxon>
        <taxon>Cynoglossidae</taxon>
        <taxon>Cynoglossinae</taxon>
        <taxon>Cynoglossus</taxon>
    </lineage>
</organism>
<dbReference type="Ensembl" id="ENSCSET00000018231.1">
    <property type="protein sequence ID" value="ENSCSEP00000018010.1"/>
    <property type="gene ID" value="ENSCSEG00000011549.1"/>
</dbReference>
<keyword evidence="6" id="KW-0479">Metal-binding</keyword>
<keyword evidence="8" id="KW-0769">Symport</keyword>
<dbReference type="Pfam" id="PF00209">
    <property type="entry name" value="SNF"/>
    <property type="match status" value="1"/>
</dbReference>
<feature type="binding site" evidence="6">
    <location>
        <position position="328"/>
    </location>
    <ligand>
        <name>Na(+)</name>
        <dbReference type="ChEBI" id="CHEBI:29101"/>
        <label>1</label>
    </ligand>
</feature>
<reference evidence="11 12" key="1">
    <citation type="journal article" date="2014" name="Nat. Genet.">
        <title>Whole-genome sequence of a flatfish provides insights into ZW sex chromosome evolution and adaptation to a benthic lifestyle.</title>
        <authorList>
            <person name="Chen S."/>
            <person name="Zhang G."/>
            <person name="Shao C."/>
            <person name="Huang Q."/>
            <person name="Liu G."/>
            <person name="Zhang P."/>
            <person name="Song W."/>
            <person name="An N."/>
            <person name="Chalopin D."/>
            <person name="Volff J.N."/>
            <person name="Hong Y."/>
            <person name="Li Q."/>
            <person name="Sha Z."/>
            <person name="Zhou H."/>
            <person name="Xie M."/>
            <person name="Yu Q."/>
            <person name="Liu Y."/>
            <person name="Xiang H."/>
            <person name="Wang N."/>
            <person name="Wu K."/>
            <person name="Yang C."/>
            <person name="Zhou Q."/>
            <person name="Liao X."/>
            <person name="Yang L."/>
            <person name="Hu Q."/>
            <person name="Zhang J."/>
            <person name="Meng L."/>
            <person name="Jin L."/>
            <person name="Tian Y."/>
            <person name="Lian J."/>
            <person name="Yang J."/>
            <person name="Miao G."/>
            <person name="Liu S."/>
            <person name="Liang Z."/>
            <person name="Yan F."/>
            <person name="Li Y."/>
            <person name="Sun B."/>
            <person name="Zhang H."/>
            <person name="Zhang J."/>
            <person name="Zhu Y."/>
            <person name="Du M."/>
            <person name="Zhao Y."/>
            <person name="Schartl M."/>
            <person name="Tang Q."/>
            <person name="Wang J."/>
        </authorList>
    </citation>
    <scope>NUCLEOTIDE SEQUENCE</scope>
</reference>
<feature type="binding site" evidence="6">
    <location>
        <position position="52"/>
    </location>
    <ligand>
        <name>Na(+)</name>
        <dbReference type="ChEBI" id="CHEBI:29101"/>
        <label>1</label>
    </ligand>
</feature>
<dbReference type="InParanoid" id="A0A3P8W099"/>
<feature type="transmembrane region" description="Helical" evidence="10">
    <location>
        <begin position="381"/>
        <end position="405"/>
    </location>
</feature>
<feature type="transmembrane region" description="Helical" evidence="10">
    <location>
        <begin position="425"/>
        <end position="449"/>
    </location>
</feature>
<dbReference type="AlphaFoldDB" id="A0A3P8W099"/>
<dbReference type="OrthoDB" id="6581954at2759"/>
<evidence type="ECO:0000256" key="5">
    <source>
        <dbReference type="ARBA" id="ARBA00023136"/>
    </source>
</evidence>
<evidence type="ECO:0000256" key="7">
    <source>
        <dbReference type="PIRSR" id="PIRSR600175-2"/>
    </source>
</evidence>
<dbReference type="OMA" id="YGAYMPD"/>
<evidence type="ECO:0000256" key="10">
    <source>
        <dbReference type="SAM" id="Phobius"/>
    </source>
</evidence>
<feature type="binding site" evidence="6">
    <location>
        <position position="396"/>
    </location>
    <ligand>
        <name>Na(+)</name>
        <dbReference type="ChEBI" id="CHEBI:29101"/>
        <label>1</label>
    </ligand>
</feature>
<feature type="transmembrane region" description="Helical" evidence="10">
    <location>
        <begin position="126"/>
        <end position="147"/>
    </location>
</feature>
<comment type="similarity">
    <text evidence="8">Belongs to the sodium:neurotransmitter symporter (SNF) (TC 2.A.22) family.</text>
</comment>
<dbReference type="PANTHER" id="PTHR11616">
    <property type="entry name" value="SODIUM/CHLORIDE DEPENDENT TRANSPORTER"/>
    <property type="match status" value="1"/>
</dbReference>
<dbReference type="GeneID" id="103389703"/>
<dbReference type="PANTHER" id="PTHR11616:SF249">
    <property type="entry name" value="SOLUTE CARRIER FAMILY 6 MEMBER 22, TANDEM DUPLICATE 2 ISOFORM X2-RELATED"/>
    <property type="match status" value="1"/>
</dbReference>
<feature type="transmembrane region" description="Helical" evidence="10">
    <location>
        <begin position="293"/>
        <end position="310"/>
    </location>
</feature>
<dbReference type="GO" id="GO:0046872">
    <property type="term" value="F:metal ion binding"/>
    <property type="evidence" value="ECO:0007669"/>
    <property type="project" value="UniProtKB-KW"/>
</dbReference>
<evidence type="ECO:0000313" key="12">
    <source>
        <dbReference type="Proteomes" id="UP000265120"/>
    </source>
</evidence>
<reference evidence="11" key="2">
    <citation type="submission" date="2025-08" db="UniProtKB">
        <authorList>
            <consortium name="Ensembl"/>
        </authorList>
    </citation>
    <scope>IDENTIFICATION</scope>
</reference>
<dbReference type="RefSeq" id="XP_016894381.1">
    <property type="nucleotide sequence ID" value="XM_017038892.2"/>
</dbReference>
<feature type="transmembrane region" description="Helical" evidence="10">
    <location>
        <begin position="461"/>
        <end position="480"/>
    </location>
</feature>
<feature type="transmembrane region" description="Helical" evidence="10">
    <location>
        <begin position="99"/>
        <end position="119"/>
    </location>
</feature>
<dbReference type="PROSITE" id="PS50267">
    <property type="entry name" value="NA_NEUROTRAN_SYMP_3"/>
    <property type="match status" value="1"/>
</dbReference>
<evidence type="ECO:0000256" key="9">
    <source>
        <dbReference type="SAM" id="MobiDB-lite"/>
    </source>
</evidence>
<reference evidence="11" key="3">
    <citation type="submission" date="2025-09" db="UniProtKB">
        <authorList>
            <consortium name="Ensembl"/>
        </authorList>
    </citation>
    <scope>IDENTIFICATION</scope>
</reference>